<dbReference type="OrthoDB" id="41532at2759"/>
<feature type="region of interest" description="Disordered" evidence="1">
    <location>
        <begin position="77"/>
        <end position="97"/>
    </location>
</feature>
<dbReference type="EMBL" id="JAAMPC010000017">
    <property type="protein sequence ID" value="KAG2248361.1"/>
    <property type="molecule type" value="Genomic_DNA"/>
</dbReference>
<sequence length="132" mass="14639">MCSSYRQVSDRNIRNGVELCASACLRVGTFNELNPSSYDIQAYLSNICVAKELHRNGVGYKLNDKSKLVAREWVGSSKRALSQRGKLDTSTSHNGSSSPSYYLLIHVQINGLRRHQDAKVVGTGSEVEQFES</sequence>
<evidence type="ECO:0000313" key="2">
    <source>
        <dbReference type="EMBL" id="KAG2248361.1"/>
    </source>
</evidence>
<dbReference type="GO" id="GO:0009507">
    <property type="term" value="C:chloroplast"/>
    <property type="evidence" value="ECO:0007669"/>
    <property type="project" value="TreeGrafter"/>
</dbReference>
<protein>
    <submittedName>
        <fullName evidence="2">Uncharacterized protein</fullName>
    </submittedName>
</protein>
<accession>A0A8X7TQD8</accession>
<evidence type="ECO:0000313" key="3">
    <source>
        <dbReference type="Proteomes" id="UP000886595"/>
    </source>
</evidence>
<comment type="caution">
    <text evidence="2">The sequence shown here is derived from an EMBL/GenBank/DDBJ whole genome shotgun (WGS) entry which is preliminary data.</text>
</comment>
<evidence type="ECO:0000256" key="1">
    <source>
        <dbReference type="SAM" id="MobiDB-lite"/>
    </source>
</evidence>
<proteinExistence type="predicted"/>
<gene>
    <name evidence="2" type="ORF">Bca52824_087989</name>
</gene>
<dbReference type="Proteomes" id="UP000886595">
    <property type="component" value="Unassembled WGS sequence"/>
</dbReference>
<name>A0A8X7TQD8_BRACI</name>
<organism evidence="2 3">
    <name type="scientific">Brassica carinata</name>
    <name type="common">Ethiopian mustard</name>
    <name type="synonym">Abyssinian cabbage</name>
    <dbReference type="NCBI Taxonomy" id="52824"/>
    <lineage>
        <taxon>Eukaryota</taxon>
        <taxon>Viridiplantae</taxon>
        <taxon>Streptophyta</taxon>
        <taxon>Embryophyta</taxon>
        <taxon>Tracheophyta</taxon>
        <taxon>Spermatophyta</taxon>
        <taxon>Magnoliopsida</taxon>
        <taxon>eudicotyledons</taxon>
        <taxon>Gunneridae</taxon>
        <taxon>Pentapetalae</taxon>
        <taxon>rosids</taxon>
        <taxon>malvids</taxon>
        <taxon>Brassicales</taxon>
        <taxon>Brassicaceae</taxon>
        <taxon>Brassiceae</taxon>
        <taxon>Brassica</taxon>
    </lineage>
</organism>
<dbReference type="AlphaFoldDB" id="A0A8X7TQD8"/>
<dbReference type="PANTHER" id="PTHR47876">
    <property type="entry name" value="OS08G0260000 PROTEIN"/>
    <property type="match status" value="1"/>
</dbReference>
<dbReference type="PANTHER" id="PTHR47876:SF2">
    <property type="entry name" value="GCN5-RELATED N-ACETYLTRANSFERASE 7, CHLOROPLASTIC"/>
    <property type="match status" value="1"/>
</dbReference>
<keyword evidence="3" id="KW-1185">Reference proteome</keyword>
<reference evidence="2 3" key="1">
    <citation type="submission" date="2020-02" db="EMBL/GenBank/DDBJ databases">
        <authorList>
            <person name="Ma Q."/>
            <person name="Huang Y."/>
            <person name="Song X."/>
            <person name="Pei D."/>
        </authorList>
    </citation>
    <scope>NUCLEOTIDE SEQUENCE [LARGE SCALE GENOMIC DNA]</scope>
    <source>
        <strain evidence="2">Sxm20200214</strain>
        <tissue evidence="2">Leaf</tissue>
    </source>
</reference>